<evidence type="ECO:0000259" key="11">
    <source>
        <dbReference type="Pfam" id="PF02885"/>
    </source>
</evidence>
<comment type="subunit">
    <text evidence="9">Homodimer.</text>
</comment>
<dbReference type="Proteomes" id="UP000178797">
    <property type="component" value="Unassembled WGS sequence"/>
</dbReference>
<dbReference type="FunFam" id="3.40.1030.10:FF:000002">
    <property type="entry name" value="Anthranilate phosphoribosyltransferase"/>
    <property type="match status" value="1"/>
</dbReference>
<evidence type="ECO:0000256" key="6">
    <source>
        <dbReference type="ARBA" id="ARBA00023141"/>
    </source>
</evidence>
<dbReference type="InterPro" id="IPR000312">
    <property type="entry name" value="Glycosyl_Trfase_fam3"/>
</dbReference>
<dbReference type="GO" id="GO:0000287">
    <property type="term" value="F:magnesium ion binding"/>
    <property type="evidence" value="ECO:0007669"/>
    <property type="project" value="UniProtKB-UniRule"/>
</dbReference>
<dbReference type="EMBL" id="MGDE01000209">
    <property type="protein sequence ID" value="OGL43790.1"/>
    <property type="molecule type" value="Genomic_DNA"/>
</dbReference>
<keyword evidence="5 9" id="KW-0822">Tryptophan biosynthesis</keyword>
<evidence type="ECO:0000259" key="10">
    <source>
        <dbReference type="Pfam" id="PF00591"/>
    </source>
</evidence>
<feature type="binding site" evidence="9">
    <location>
        <position position="80"/>
    </location>
    <ligand>
        <name>anthranilate</name>
        <dbReference type="ChEBI" id="CHEBI:16567"/>
        <label>1</label>
    </ligand>
</feature>
<sequence length="337" mass="36006">MIRDAISKLAESRDLSEEEAGESIKEIFEGKATSSQIAAFLMGLRVKGEKISEILGSAKAMREMALTLKINAEMAVDTCGTGGDRAGTFNISTTTAFVVAGTGVPVAKHGNKAVSSLCGSADLLKELGVNIDLPPDKVSKCIDEVGIGFLFAPLFHSAMHFAAGPRKEIGIRTIFNLLGPLVNPAKVKFQVVGVYSMELTEPLAYVLERLGTKRAFVVCGFDGLDEVTTTGKTAVSEVHNNEVKSYILTPENFGIKRGQGDELTGGDAFYNKEILIRVLKGAKGGKRDIVLLNASMALIAGGKAKDFKEGVRIAEESIDSGKAFKKLEALIEFTNRN</sequence>
<comment type="function">
    <text evidence="9">Catalyzes the transfer of the phosphoribosyl group of 5-phosphorylribose-1-pyrophosphate (PRPP) to anthranilate to yield N-(5'-phosphoribosyl)-anthranilate (PRA).</text>
</comment>
<comment type="similarity">
    <text evidence="8">In the C-terminal section; belongs to the anthranilate phosphoribosyltransferase family.</text>
</comment>
<feature type="domain" description="Glycosyl transferase family 3" evidence="10">
    <location>
        <begin position="74"/>
        <end position="323"/>
    </location>
</feature>
<keyword evidence="9" id="KW-0479">Metal-binding</keyword>
<dbReference type="AlphaFoldDB" id="A0A1F7RR26"/>
<name>A0A1F7RR26_9BACT</name>
<evidence type="ECO:0000313" key="12">
    <source>
        <dbReference type="EMBL" id="OGL43790.1"/>
    </source>
</evidence>
<dbReference type="SUPFAM" id="SSF47648">
    <property type="entry name" value="Nucleoside phosphorylase/phosphoribosyltransferase N-terminal domain"/>
    <property type="match status" value="1"/>
</dbReference>
<dbReference type="NCBIfam" id="TIGR01245">
    <property type="entry name" value="trpD"/>
    <property type="match status" value="1"/>
</dbReference>
<dbReference type="InterPro" id="IPR035902">
    <property type="entry name" value="Nuc_phospho_transferase"/>
</dbReference>
<keyword evidence="6 9" id="KW-0057">Aromatic amino acid biosynthesis</keyword>
<dbReference type="GO" id="GO:0004048">
    <property type="term" value="F:anthranilate phosphoribosyltransferase activity"/>
    <property type="evidence" value="ECO:0007669"/>
    <property type="project" value="UniProtKB-UniRule"/>
</dbReference>
<dbReference type="InterPro" id="IPR036320">
    <property type="entry name" value="Glycosyl_Trfase_fam3_N_dom_sf"/>
</dbReference>
<feature type="binding site" evidence="9">
    <location>
        <position position="226"/>
    </location>
    <ligand>
        <name>Mg(2+)</name>
        <dbReference type="ChEBI" id="CHEBI:18420"/>
        <label>1</label>
    </ligand>
</feature>
<feature type="binding site" evidence="9">
    <location>
        <begin position="90"/>
        <end position="93"/>
    </location>
    <ligand>
        <name>5-phospho-alpha-D-ribose 1-diphosphate</name>
        <dbReference type="ChEBI" id="CHEBI:58017"/>
    </ligand>
</feature>
<reference evidence="12 13" key="1">
    <citation type="journal article" date="2016" name="Nat. Commun.">
        <title>Thousands of microbial genomes shed light on interconnected biogeochemical processes in an aquifer system.</title>
        <authorList>
            <person name="Anantharaman K."/>
            <person name="Brown C.T."/>
            <person name="Hug L.A."/>
            <person name="Sharon I."/>
            <person name="Castelle C.J."/>
            <person name="Probst A.J."/>
            <person name="Thomas B.C."/>
            <person name="Singh A."/>
            <person name="Wilkins M.J."/>
            <person name="Karaoz U."/>
            <person name="Brodie E.L."/>
            <person name="Williams K.H."/>
            <person name="Hubbard S.S."/>
            <person name="Banfield J.F."/>
        </authorList>
    </citation>
    <scope>NUCLEOTIDE SEQUENCE [LARGE SCALE GENOMIC DNA]</scope>
</reference>
<feature type="binding site" evidence="9">
    <location>
        <begin position="108"/>
        <end position="116"/>
    </location>
    <ligand>
        <name>5-phospho-alpha-D-ribose 1-diphosphate</name>
        <dbReference type="ChEBI" id="CHEBI:58017"/>
    </ligand>
</feature>
<evidence type="ECO:0000256" key="2">
    <source>
        <dbReference type="ARBA" id="ARBA00022605"/>
    </source>
</evidence>
<comment type="cofactor">
    <cofactor evidence="9">
        <name>Mg(2+)</name>
        <dbReference type="ChEBI" id="CHEBI:18420"/>
    </cofactor>
    <text evidence="9">Binds 2 magnesium ions per monomer.</text>
</comment>
<feature type="binding site" evidence="9">
    <location>
        <position position="80"/>
    </location>
    <ligand>
        <name>5-phospho-alpha-D-ribose 1-diphosphate</name>
        <dbReference type="ChEBI" id="CHEBI:58017"/>
    </ligand>
</feature>
<gene>
    <name evidence="9" type="primary">trpD</name>
    <name evidence="12" type="ORF">A2W05_07980</name>
</gene>
<dbReference type="EC" id="2.4.2.18" evidence="9"/>
<dbReference type="PANTHER" id="PTHR43285:SF2">
    <property type="entry name" value="ANTHRANILATE PHOSPHORIBOSYLTRANSFERASE"/>
    <property type="match status" value="1"/>
</dbReference>
<dbReference type="GO" id="GO:0005829">
    <property type="term" value="C:cytosol"/>
    <property type="evidence" value="ECO:0007669"/>
    <property type="project" value="TreeGrafter"/>
</dbReference>
<dbReference type="Pfam" id="PF00591">
    <property type="entry name" value="Glycos_transf_3"/>
    <property type="match status" value="1"/>
</dbReference>
<feature type="binding site" evidence="9">
    <location>
        <position position="92"/>
    </location>
    <ligand>
        <name>Mg(2+)</name>
        <dbReference type="ChEBI" id="CHEBI:18420"/>
        <label>1</label>
    </ligand>
</feature>
<dbReference type="Gene3D" id="1.20.970.10">
    <property type="entry name" value="Transferase, Pyrimidine Nucleoside Phosphorylase, Chain C"/>
    <property type="match status" value="1"/>
</dbReference>
<keyword evidence="9" id="KW-0460">Magnesium</keyword>
<comment type="similarity">
    <text evidence="9">Belongs to the anthranilate phosphoribosyltransferase family.</text>
</comment>
<comment type="pathway">
    <text evidence="1 9">Amino-acid biosynthesis; L-tryptophan biosynthesis; L-tryptophan from chorismate: step 2/5.</text>
</comment>
<evidence type="ECO:0000256" key="4">
    <source>
        <dbReference type="ARBA" id="ARBA00022679"/>
    </source>
</evidence>
<feature type="binding site" evidence="9">
    <location>
        <position position="120"/>
    </location>
    <ligand>
        <name>5-phospho-alpha-D-ribose 1-diphosphate</name>
        <dbReference type="ChEBI" id="CHEBI:58017"/>
    </ligand>
</feature>
<evidence type="ECO:0000256" key="1">
    <source>
        <dbReference type="ARBA" id="ARBA00004907"/>
    </source>
</evidence>
<feature type="domain" description="Glycosyl transferase family 3 N-terminal" evidence="11">
    <location>
        <begin position="3"/>
        <end position="65"/>
    </location>
</feature>
<dbReference type="HAMAP" id="MF_00211">
    <property type="entry name" value="TrpD"/>
    <property type="match status" value="1"/>
</dbReference>
<keyword evidence="4 9" id="KW-0808">Transferase</keyword>
<feature type="binding site" evidence="9">
    <location>
        <position position="226"/>
    </location>
    <ligand>
        <name>Mg(2+)</name>
        <dbReference type="ChEBI" id="CHEBI:18420"/>
        <label>2</label>
    </ligand>
</feature>
<feature type="binding site" evidence="9">
    <location>
        <position position="166"/>
    </location>
    <ligand>
        <name>anthranilate</name>
        <dbReference type="ChEBI" id="CHEBI:16567"/>
        <label>2</label>
    </ligand>
</feature>
<dbReference type="GO" id="GO:0000162">
    <property type="term" value="P:L-tryptophan biosynthetic process"/>
    <property type="evidence" value="ECO:0007669"/>
    <property type="project" value="UniProtKB-UniRule"/>
</dbReference>
<evidence type="ECO:0000256" key="3">
    <source>
        <dbReference type="ARBA" id="ARBA00022676"/>
    </source>
</evidence>
<dbReference type="InterPro" id="IPR017459">
    <property type="entry name" value="Glycosyl_Trfase_fam3_N_dom"/>
</dbReference>
<evidence type="ECO:0000256" key="8">
    <source>
        <dbReference type="ARBA" id="ARBA00061188"/>
    </source>
</evidence>
<keyword evidence="3 9" id="KW-0328">Glycosyltransferase</keyword>
<evidence type="ECO:0000313" key="13">
    <source>
        <dbReference type="Proteomes" id="UP000178797"/>
    </source>
</evidence>
<feature type="binding site" evidence="9">
    <location>
        <position position="111"/>
    </location>
    <ligand>
        <name>anthranilate</name>
        <dbReference type="ChEBI" id="CHEBI:16567"/>
        <label>1</label>
    </ligand>
</feature>
<protein>
    <recommendedName>
        <fullName evidence="9">Anthranilate phosphoribosyltransferase</fullName>
        <ecNumber evidence="9">2.4.2.18</ecNumber>
    </recommendedName>
</protein>
<proteinExistence type="inferred from homology"/>
<evidence type="ECO:0000256" key="9">
    <source>
        <dbReference type="HAMAP-Rule" id="MF_00211"/>
    </source>
</evidence>
<comment type="caution">
    <text evidence="9">Lacks conserved residue(s) required for the propagation of feature annotation.</text>
</comment>
<organism evidence="12 13">
    <name type="scientific">Candidatus Schekmanbacteria bacterium RBG_16_38_10</name>
    <dbReference type="NCBI Taxonomy" id="1817879"/>
    <lineage>
        <taxon>Bacteria</taxon>
        <taxon>Candidatus Schekmaniibacteriota</taxon>
    </lineage>
</organism>
<evidence type="ECO:0000256" key="5">
    <source>
        <dbReference type="ARBA" id="ARBA00022822"/>
    </source>
</evidence>
<evidence type="ECO:0000256" key="7">
    <source>
        <dbReference type="ARBA" id="ARBA00052328"/>
    </source>
</evidence>
<feature type="binding site" evidence="9">
    <location>
        <position position="225"/>
    </location>
    <ligand>
        <name>Mg(2+)</name>
        <dbReference type="ChEBI" id="CHEBI:18420"/>
        <label>2</label>
    </ligand>
</feature>
<accession>A0A1F7RR26</accession>
<dbReference type="SUPFAM" id="SSF52418">
    <property type="entry name" value="Nucleoside phosphorylase/phosphoribosyltransferase catalytic domain"/>
    <property type="match status" value="1"/>
</dbReference>
<feature type="binding site" evidence="9">
    <location>
        <position position="88"/>
    </location>
    <ligand>
        <name>5-phospho-alpha-D-ribose 1-diphosphate</name>
        <dbReference type="ChEBI" id="CHEBI:58017"/>
    </ligand>
</feature>
<comment type="caution">
    <text evidence="12">The sequence shown here is derived from an EMBL/GenBank/DDBJ whole genome shotgun (WGS) entry which is preliminary data.</text>
</comment>
<dbReference type="UniPathway" id="UPA00035">
    <property type="reaction ID" value="UER00041"/>
</dbReference>
<dbReference type="PANTHER" id="PTHR43285">
    <property type="entry name" value="ANTHRANILATE PHOSPHORIBOSYLTRANSFERASE"/>
    <property type="match status" value="1"/>
</dbReference>
<dbReference type="Pfam" id="PF02885">
    <property type="entry name" value="Glycos_trans_3N"/>
    <property type="match status" value="1"/>
</dbReference>
<dbReference type="InterPro" id="IPR005940">
    <property type="entry name" value="Anthranilate_Pribosyl_Tfrase"/>
</dbReference>
<keyword evidence="2 9" id="KW-0028">Amino-acid biosynthesis</keyword>
<dbReference type="Gene3D" id="3.40.1030.10">
    <property type="entry name" value="Nucleoside phosphorylase/phosphoribosyltransferase catalytic domain"/>
    <property type="match status" value="1"/>
</dbReference>
<comment type="catalytic activity">
    <reaction evidence="7 9">
        <text>N-(5-phospho-beta-D-ribosyl)anthranilate + diphosphate = 5-phospho-alpha-D-ribose 1-diphosphate + anthranilate</text>
        <dbReference type="Rhea" id="RHEA:11768"/>
        <dbReference type="ChEBI" id="CHEBI:16567"/>
        <dbReference type="ChEBI" id="CHEBI:18277"/>
        <dbReference type="ChEBI" id="CHEBI:33019"/>
        <dbReference type="ChEBI" id="CHEBI:58017"/>
        <dbReference type="EC" id="2.4.2.18"/>
    </reaction>
</comment>
<feature type="binding site" evidence="9">
    <location>
        <begin position="83"/>
        <end position="84"/>
    </location>
    <ligand>
        <name>5-phospho-alpha-D-ribose 1-diphosphate</name>
        <dbReference type="ChEBI" id="CHEBI:58017"/>
    </ligand>
</feature>